<feature type="domain" description="NodB homology" evidence="2">
    <location>
        <begin position="26"/>
        <end position="130"/>
    </location>
</feature>
<feature type="signal peptide" evidence="1">
    <location>
        <begin position="1"/>
        <end position="19"/>
    </location>
</feature>
<gene>
    <name evidence="3" type="ORF">PSACC_03681</name>
</gene>
<proteinExistence type="predicted"/>
<evidence type="ECO:0000313" key="4">
    <source>
        <dbReference type="Proteomes" id="UP000240830"/>
    </source>
</evidence>
<dbReference type="Gene3D" id="3.20.20.370">
    <property type="entry name" value="Glycoside hydrolase/deacetylase"/>
    <property type="match status" value="1"/>
</dbReference>
<name>A0A2H9TFE2_9FUNG</name>
<dbReference type="EMBL" id="MTSL01000219">
    <property type="protein sequence ID" value="PJF16494.1"/>
    <property type="molecule type" value="Genomic_DNA"/>
</dbReference>
<feature type="chain" id="PRO_5014112256" evidence="1">
    <location>
        <begin position="20"/>
        <end position="292"/>
    </location>
</feature>
<dbReference type="GO" id="GO:0005975">
    <property type="term" value="P:carbohydrate metabolic process"/>
    <property type="evidence" value="ECO:0007669"/>
    <property type="project" value="InterPro"/>
</dbReference>
<sequence>MRSLICVSLVSSLFLVSEAVVSTCLSEGQIAISFDGGPSPTTPFLLEELKKNNVSALFNIDSEKLTLGGTAAMMNGIYKDGHVLGLMLSQSLDLNSMSNDGLRATVQRRAGEFFNAFGKWPLFLRVPADLSSEKQQYLESGGYLITNPGLDLSKVWSGNCEVRFNASVGKSLTSASSSLILSMADTETGCAVSEDLKMIQTARFYGFTPVRMDKCINLESPYRRNPSEVSDVHFSFFDPAPAPTNVSSVVTDDANIGKAAINSNSSKSRSYPSLTLLGSFLILTLCILVSNL</sequence>
<dbReference type="InterPro" id="IPR011330">
    <property type="entry name" value="Glyco_hydro/deAcase_b/a-brl"/>
</dbReference>
<dbReference type="SUPFAM" id="SSF88713">
    <property type="entry name" value="Glycoside hydrolase/deacetylase"/>
    <property type="match status" value="1"/>
</dbReference>
<evidence type="ECO:0000259" key="2">
    <source>
        <dbReference type="Pfam" id="PF01522"/>
    </source>
</evidence>
<keyword evidence="1" id="KW-0732">Signal</keyword>
<dbReference type="Proteomes" id="UP000240830">
    <property type="component" value="Unassembled WGS sequence"/>
</dbReference>
<dbReference type="Pfam" id="PF01522">
    <property type="entry name" value="Polysacc_deac_1"/>
    <property type="match status" value="1"/>
</dbReference>
<keyword evidence="4" id="KW-1185">Reference proteome</keyword>
<evidence type="ECO:0000256" key="1">
    <source>
        <dbReference type="SAM" id="SignalP"/>
    </source>
</evidence>
<reference evidence="3 4" key="1">
    <citation type="submission" date="2016-10" db="EMBL/GenBank/DDBJ databases">
        <title>The genome of Paramicrosporidium saccamoebae is the missing link in understanding Cryptomycota and Microsporidia evolution.</title>
        <authorList>
            <person name="Quandt C.A."/>
            <person name="Beaudet D."/>
            <person name="Corsaro D."/>
            <person name="Michel R."/>
            <person name="Corradi N."/>
            <person name="James T."/>
        </authorList>
    </citation>
    <scope>NUCLEOTIDE SEQUENCE [LARGE SCALE GENOMIC DNA]</scope>
    <source>
        <strain evidence="3 4">KSL3</strain>
    </source>
</reference>
<evidence type="ECO:0000313" key="3">
    <source>
        <dbReference type="EMBL" id="PJF16494.1"/>
    </source>
</evidence>
<comment type="caution">
    <text evidence="3">The sequence shown here is derived from an EMBL/GenBank/DDBJ whole genome shotgun (WGS) entry which is preliminary data.</text>
</comment>
<dbReference type="GO" id="GO:0016810">
    <property type="term" value="F:hydrolase activity, acting on carbon-nitrogen (but not peptide) bonds"/>
    <property type="evidence" value="ECO:0007669"/>
    <property type="project" value="InterPro"/>
</dbReference>
<protein>
    <submittedName>
        <fullName evidence="3">Carbohydrate esterase family 4 protein</fullName>
    </submittedName>
</protein>
<organism evidence="3 4">
    <name type="scientific">Paramicrosporidium saccamoebae</name>
    <dbReference type="NCBI Taxonomy" id="1246581"/>
    <lineage>
        <taxon>Eukaryota</taxon>
        <taxon>Fungi</taxon>
        <taxon>Fungi incertae sedis</taxon>
        <taxon>Cryptomycota</taxon>
        <taxon>Cryptomycota incertae sedis</taxon>
        <taxon>Paramicrosporidium</taxon>
    </lineage>
</organism>
<dbReference type="AlphaFoldDB" id="A0A2H9TFE2"/>
<dbReference type="InterPro" id="IPR002509">
    <property type="entry name" value="NODB_dom"/>
</dbReference>
<accession>A0A2H9TFE2</accession>
<dbReference type="OrthoDB" id="407355at2759"/>